<name>A0A8T0GWU1_CERPU</name>
<gene>
    <name evidence="3" type="ORF">KC19_9G158600</name>
</gene>
<dbReference type="GO" id="GO:0070072">
    <property type="term" value="P:vacuolar proton-transporting V-type ATPase complex assembly"/>
    <property type="evidence" value="ECO:0007669"/>
    <property type="project" value="InterPro"/>
</dbReference>
<accession>A0A8T0GWU1</accession>
<evidence type="ECO:0000256" key="1">
    <source>
        <dbReference type="ARBA" id="ARBA00093634"/>
    </source>
</evidence>
<feature type="region of interest" description="Disordered" evidence="2">
    <location>
        <begin position="203"/>
        <end position="235"/>
    </location>
</feature>
<feature type="region of interest" description="Disordered" evidence="2">
    <location>
        <begin position="103"/>
        <end position="132"/>
    </location>
</feature>
<feature type="region of interest" description="Disordered" evidence="2">
    <location>
        <begin position="144"/>
        <end position="163"/>
    </location>
</feature>
<feature type="compositionally biased region" description="Polar residues" evidence="2">
    <location>
        <begin position="223"/>
        <end position="235"/>
    </location>
</feature>
<keyword evidence="4" id="KW-1185">Reference proteome</keyword>
<dbReference type="PANTHER" id="PTHR31996:SF2">
    <property type="entry name" value="COILED-COIL DOMAIN-CONTAINING PROTEIN 115"/>
    <property type="match status" value="1"/>
</dbReference>
<protein>
    <recommendedName>
        <fullName evidence="1">Vacuolar ATPase assembly protein VMA22</fullName>
    </recommendedName>
</protein>
<feature type="compositionally biased region" description="Basic and acidic residues" evidence="2">
    <location>
        <begin position="109"/>
        <end position="120"/>
    </location>
</feature>
<sequence>MPSMGEDPARDAPADLDHHVLRCLDSCHELLALRNDLSLLLRQGWMDMARARYSMGSSRISHPLFSLKPHSASAHVGLALLDDDPGSPSLMTLVRLDAAGITNSQSADSDSHTCKPERRGSRSGAAPPDWSHDEDAAYRRLMAGEGDSDSDSEAAVETQTNEQTRPLRWFGTLVSPHLQAAQTSFESALEILVKIANAQQEASHAHNQVMQQRGGMNVDEPSSPGTEVLQNSSGS</sequence>
<dbReference type="InterPro" id="IPR040357">
    <property type="entry name" value="Vma22/CCDC115"/>
</dbReference>
<reference evidence="3" key="1">
    <citation type="submission" date="2020-06" db="EMBL/GenBank/DDBJ databases">
        <title>WGS assembly of Ceratodon purpureus strain R40.</title>
        <authorList>
            <person name="Carey S.B."/>
            <person name="Jenkins J."/>
            <person name="Shu S."/>
            <person name="Lovell J.T."/>
            <person name="Sreedasyam A."/>
            <person name="Maumus F."/>
            <person name="Tiley G.P."/>
            <person name="Fernandez-Pozo N."/>
            <person name="Barry K."/>
            <person name="Chen C."/>
            <person name="Wang M."/>
            <person name="Lipzen A."/>
            <person name="Daum C."/>
            <person name="Saski C.A."/>
            <person name="Payton A.C."/>
            <person name="Mcbreen J.C."/>
            <person name="Conrad R.E."/>
            <person name="Kollar L.M."/>
            <person name="Olsson S."/>
            <person name="Huttunen S."/>
            <person name="Landis J.B."/>
            <person name="Wickett N.J."/>
            <person name="Johnson M.G."/>
            <person name="Rensing S.A."/>
            <person name="Grimwood J."/>
            <person name="Schmutz J."/>
            <person name="Mcdaniel S.F."/>
        </authorList>
    </citation>
    <scope>NUCLEOTIDE SEQUENCE</scope>
    <source>
        <strain evidence="3">R40</strain>
    </source>
</reference>
<dbReference type="AlphaFoldDB" id="A0A8T0GWU1"/>
<dbReference type="GO" id="GO:0051082">
    <property type="term" value="F:unfolded protein binding"/>
    <property type="evidence" value="ECO:0007669"/>
    <property type="project" value="TreeGrafter"/>
</dbReference>
<evidence type="ECO:0000313" key="3">
    <source>
        <dbReference type="EMBL" id="KAG0562594.1"/>
    </source>
</evidence>
<dbReference type="PANTHER" id="PTHR31996">
    <property type="entry name" value="COILED-COIL DOMAIN-CONTAINING PROTEIN 115"/>
    <property type="match status" value="1"/>
</dbReference>
<evidence type="ECO:0000256" key="2">
    <source>
        <dbReference type="SAM" id="MobiDB-lite"/>
    </source>
</evidence>
<comment type="caution">
    <text evidence="3">The sequence shown here is derived from an EMBL/GenBank/DDBJ whole genome shotgun (WGS) entry which is preliminary data.</text>
</comment>
<dbReference type="Proteomes" id="UP000822688">
    <property type="component" value="Chromosome 9"/>
</dbReference>
<proteinExistence type="predicted"/>
<evidence type="ECO:0000313" key="4">
    <source>
        <dbReference type="Proteomes" id="UP000822688"/>
    </source>
</evidence>
<dbReference type="EMBL" id="CM026430">
    <property type="protein sequence ID" value="KAG0562594.1"/>
    <property type="molecule type" value="Genomic_DNA"/>
</dbReference>
<organism evidence="3 4">
    <name type="scientific">Ceratodon purpureus</name>
    <name type="common">Fire moss</name>
    <name type="synonym">Dicranum purpureum</name>
    <dbReference type="NCBI Taxonomy" id="3225"/>
    <lineage>
        <taxon>Eukaryota</taxon>
        <taxon>Viridiplantae</taxon>
        <taxon>Streptophyta</taxon>
        <taxon>Embryophyta</taxon>
        <taxon>Bryophyta</taxon>
        <taxon>Bryophytina</taxon>
        <taxon>Bryopsida</taxon>
        <taxon>Dicranidae</taxon>
        <taxon>Pseudoditrichales</taxon>
        <taxon>Ditrichaceae</taxon>
        <taxon>Ceratodon</taxon>
    </lineage>
</organism>